<name>A0A1H3S6C9_9MICO</name>
<protein>
    <submittedName>
        <fullName evidence="2">Uncharacterized protein</fullName>
    </submittedName>
</protein>
<accession>A0A1H3S6C9</accession>
<keyword evidence="1" id="KW-0812">Transmembrane</keyword>
<keyword evidence="1" id="KW-0472">Membrane</keyword>
<reference evidence="2 3" key="1">
    <citation type="submission" date="2016-10" db="EMBL/GenBank/DDBJ databases">
        <authorList>
            <person name="de Groot N.N."/>
        </authorList>
    </citation>
    <scope>NUCLEOTIDE SEQUENCE [LARGE SCALE GENOMIC DNA]</scope>
    <source>
        <strain evidence="2 3">CGMCC 4.3491</strain>
    </source>
</reference>
<proteinExistence type="predicted"/>
<evidence type="ECO:0000313" key="3">
    <source>
        <dbReference type="Proteomes" id="UP000198891"/>
    </source>
</evidence>
<evidence type="ECO:0000256" key="1">
    <source>
        <dbReference type="SAM" id="Phobius"/>
    </source>
</evidence>
<keyword evidence="1" id="KW-1133">Transmembrane helix</keyword>
<evidence type="ECO:0000313" key="2">
    <source>
        <dbReference type="EMBL" id="SDZ32709.1"/>
    </source>
</evidence>
<gene>
    <name evidence="2" type="ORF">SAMN05216554_3292</name>
</gene>
<feature type="transmembrane region" description="Helical" evidence="1">
    <location>
        <begin position="7"/>
        <end position="27"/>
    </location>
</feature>
<keyword evidence="3" id="KW-1185">Reference proteome</keyword>
<feature type="transmembrane region" description="Helical" evidence="1">
    <location>
        <begin position="47"/>
        <end position="69"/>
    </location>
</feature>
<dbReference type="AlphaFoldDB" id="A0A1H3S6C9"/>
<dbReference type="Proteomes" id="UP000198891">
    <property type="component" value="Unassembled WGS sequence"/>
</dbReference>
<dbReference type="EMBL" id="FNPZ01000003">
    <property type="protein sequence ID" value="SDZ32709.1"/>
    <property type="molecule type" value="Genomic_DNA"/>
</dbReference>
<organism evidence="2 3">
    <name type="scientific">Herbiconiux ginsengi</name>
    <dbReference type="NCBI Taxonomy" id="381665"/>
    <lineage>
        <taxon>Bacteria</taxon>
        <taxon>Bacillati</taxon>
        <taxon>Actinomycetota</taxon>
        <taxon>Actinomycetes</taxon>
        <taxon>Micrococcales</taxon>
        <taxon>Microbacteriaceae</taxon>
        <taxon>Herbiconiux</taxon>
    </lineage>
</organism>
<sequence>MVILGAGMIILSAALVVGIPTIGYSVLNASTQSGQGTLVAIEVIVRFIGSVLPAFGASLMAAGIVVVHVERRGRD</sequence>